<reference evidence="4 5" key="1">
    <citation type="journal article" date="2024" name="Nat. Commun.">
        <title>Phylogenomics reveals the evolutionary origins of lichenization in chlorophyte algae.</title>
        <authorList>
            <person name="Puginier C."/>
            <person name="Libourel C."/>
            <person name="Otte J."/>
            <person name="Skaloud P."/>
            <person name="Haon M."/>
            <person name="Grisel S."/>
            <person name="Petersen M."/>
            <person name="Berrin J.G."/>
            <person name="Delaux P.M."/>
            <person name="Dal Grande F."/>
            <person name="Keller J."/>
        </authorList>
    </citation>
    <scope>NUCLEOTIDE SEQUENCE [LARGE SCALE GENOMIC DNA]</scope>
    <source>
        <strain evidence="4 5">SAG 216-7</strain>
    </source>
</reference>
<dbReference type="PANTHER" id="PTHR23424">
    <property type="entry name" value="SERUM AMYLOID A"/>
    <property type="match status" value="1"/>
</dbReference>
<dbReference type="Proteomes" id="UP001491310">
    <property type="component" value="Unassembled WGS sequence"/>
</dbReference>
<gene>
    <name evidence="4" type="ORF">WJX75_004211</name>
</gene>
<evidence type="ECO:0000313" key="4">
    <source>
        <dbReference type="EMBL" id="KAK9908884.1"/>
    </source>
</evidence>
<dbReference type="EMBL" id="JALJOT010000007">
    <property type="protein sequence ID" value="KAK9908884.1"/>
    <property type="molecule type" value="Genomic_DNA"/>
</dbReference>
<dbReference type="InterPro" id="IPR011989">
    <property type="entry name" value="ARM-like"/>
</dbReference>
<evidence type="ECO:0008006" key="6">
    <source>
        <dbReference type="Google" id="ProtNLM"/>
    </source>
</evidence>
<comment type="similarity">
    <text evidence="3">Belongs to the SAAL1 family.</text>
</comment>
<dbReference type="InterPro" id="IPR052464">
    <property type="entry name" value="Synovial_Prolif_Regulator"/>
</dbReference>
<keyword evidence="2" id="KW-0539">Nucleus</keyword>
<dbReference type="SUPFAM" id="SSF48371">
    <property type="entry name" value="ARM repeat"/>
    <property type="match status" value="1"/>
</dbReference>
<comment type="subcellular location">
    <subcellularLocation>
        <location evidence="1">Nucleus</location>
    </subcellularLocation>
</comment>
<evidence type="ECO:0000313" key="5">
    <source>
        <dbReference type="Proteomes" id="UP001491310"/>
    </source>
</evidence>
<dbReference type="InterPro" id="IPR016024">
    <property type="entry name" value="ARM-type_fold"/>
</dbReference>
<comment type="caution">
    <text evidence="4">The sequence shown here is derived from an EMBL/GenBank/DDBJ whole genome shotgun (WGS) entry which is preliminary data.</text>
</comment>
<accession>A0ABR2YPH4</accession>
<protein>
    <recommendedName>
        <fullName evidence="6">ARM repeat-containing protein</fullName>
    </recommendedName>
</protein>
<sequence length="319" mass="34643">MSENHICDMLPYIMEHGTDRLVEISTGILGNLACHDVLIPQLLTAALRQAILGQALWRDDPACLTEVLRLSGSLVQASAAQEWVQELLQSKTLERMVWIMDNTLNNSLFERACYLLARLASTGADAVSTIIGQPFLRILCTSLQQSAQLTAEPERHGSEWDSPSRAIDDDVFPGPQAAQAVFDVLEALAEDPGGGAALGRDEQLIESMLSLLQGPASLSLRGRAAALIAELNAEAFYRPFAQDAGAMEQLLCLVVMSSSDEDYGEACWALLAAVSRFMHTAETPWQVLCEIAKGAEKLADSNSYLAWGSRADNEYAENS</sequence>
<evidence type="ECO:0000256" key="1">
    <source>
        <dbReference type="ARBA" id="ARBA00004123"/>
    </source>
</evidence>
<evidence type="ECO:0000256" key="2">
    <source>
        <dbReference type="ARBA" id="ARBA00023242"/>
    </source>
</evidence>
<dbReference type="PANTHER" id="PTHR23424:SF23">
    <property type="entry name" value="PROTEIN SAAL1"/>
    <property type="match status" value="1"/>
</dbReference>
<dbReference type="Gene3D" id="1.25.10.10">
    <property type="entry name" value="Leucine-rich Repeat Variant"/>
    <property type="match status" value="1"/>
</dbReference>
<organism evidence="4 5">
    <name type="scientific">Coccomyxa subellipsoidea</name>
    <dbReference type="NCBI Taxonomy" id="248742"/>
    <lineage>
        <taxon>Eukaryota</taxon>
        <taxon>Viridiplantae</taxon>
        <taxon>Chlorophyta</taxon>
        <taxon>core chlorophytes</taxon>
        <taxon>Trebouxiophyceae</taxon>
        <taxon>Trebouxiophyceae incertae sedis</taxon>
        <taxon>Coccomyxaceae</taxon>
        <taxon>Coccomyxa</taxon>
    </lineage>
</organism>
<keyword evidence="5" id="KW-1185">Reference proteome</keyword>
<evidence type="ECO:0000256" key="3">
    <source>
        <dbReference type="ARBA" id="ARBA00038401"/>
    </source>
</evidence>
<proteinExistence type="inferred from homology"/>
<name>A0ABR2YPH4_9CHLO</name>